<proteinExistence type="predicted"/>
<dbReference type="OrthoDB" id="328597at2759"/>
<dbReference type="Proteomes" id="UP000224006">
    <property type="component" value="Chromosome I"/>
</dbReference>
<dbReference type="GeneID" id="40305400"/>
<dbReference type="AlphaFoldDB" id="A0A2A9MNY4"/>
<comment type="caution">
    <text evidence="1">The sequence shown here is derived from an EMBL/GenBank/DDBJ whole genome shotgun (WGS) entry which is preliminary data.</text>
</comment>
<sequence>MQCANEFGNYFSCLGAINPNKTFHSTANSELLNLIKSDVERSCSPIQASADKFCDGARRGSVARKALFSPRSSGAAIASLMYEARSICKDNCGGERQCPGGRSETKGEAIKQHLTKEAELKKVFDSQAKPCPNICVPTSMNPPVTRCVVALRASVLTSAQEQSHAAAGEAELMGRCPWR</sequence>
<organism evidence="1 2">
    <name type="scientific">Besnoitia besnoiti</name>
    <name type="common">Apicomplexan protozoan</name>
    <dbReference type="NCBI Taxonomy" id="94643"/>
    <lineage>
        <taxon>Eukaryota</taxon>
        <taxon>Sar</taxon>
        <taxon>Alveolata</taxon>
        <taxon>Apicomplexa</taxon>
        <taxon>Conoidasida</taxon>
        <taxon>Coccidia</taxon>
        <taxon>Eucoccidiorida</taxon>
        <taxon>Eimeriorina</taxon>
        <taxon>Sarcocystidae</taxon>
        <taxon>Besnoitia</taxon>
    </lineage>
</organism>
<accession>A0A2A9MNY4</accession>
<dbReference type="VEuPathDB" id="ToxoDB:BESB_003370"/>
<evidence type="ECO:0000313" key="2">
    <source>
        <dbReference type="Proteomes" id="UP000224006"/>
    </source>
</evidence>
<reference evidence="1 2" key="1">
    <citation type="submission" date="2017-09" db="EMBL/GenBank/DDBJ databases">
        <title>Genome sequencing of Besnoitia besnoiti strain Bb-Ger1.</title>
        <authorList>
            <person name="Schares G."/>
            <person name="Venepally P."/>
            <person name="Lorenzi H.A."/>
        </authorList>
    </citation>
    <scope>NUCLEOTIDE SEQUENCE [LARGE SCALE GENOMIC DNA]</scope>
    <source>
        <strain evidence="1 2">Bb-Ger1</strain>
    </source>
</reference>
<name>A0A2A9MNY4_BESBE</name>
<evidence type="ECO:0000313" key="1">
    <source>
        <dbReference type="EMBL" id="PFH37996.1"/>
    </source>
</evidence>
<protein>
    <submittedName>
        <fullName evidence="1">Microneme protein MIC13</fullName>
    </submittedName>
</protein>
<keyword evidence="2" id="KW-1185">Reference proteome</keyword>
<gene>
    <name evidence="1" type="ORF">BESB_003370</name>
</gene>
<dbReference type="KEGG" id="bbes:BESB_003370"/>
<dbReference type="EMBL" id="NWUJ01000001">
    <property type="protein sequence ID" value="PFH37996.1"/>
    <property type="molecule type" value="Genomic_DNA"/>
</dbReference>
<dbReference type="Gene3D" id="3.90.640.70">
    <property type="match status" value="2"/>
</dbReference>
<dbReference type="RefSeq" id="XP_029222005.1">
    <property type="nucleotide sequence ID" value="XM_029359092.1"/>
</dbReference>